<accession>A0A378TVC2</accession>
<dbReference type="AlphaFoldDB" id="A0A378TVC2"/>
<dbReference type="RefSeq" id="WP_205277214.1">
    <property type="nucleotide sequence ID" value="NZ_CP031252.1"/>
</dbReference>
<protein>
    <submittedName>
        <fullName evidence="1">Uncharacterized protein</fullName>
    </submittedName>
</protein>
<dbReference type="Proteomes" id="UP000254927">
    <property type="component" value="Unassembled WGS sequence"/>
</dbReference>
<proteinExistence type="predicted"/>
<sequence length="151" mass="16841">MANRNLFPVKRLSPSNAFLSAAEGHLSLCICFRPFVWDGETTETSLNIDLYNVLPSPYPRDLAGLQRTFGEIENGFADEGAPEPECSLDGSLYLDGKHHPVIIRSLSFLPNRNRTALTLMVKGEYLFEFEGLNDYADTPFTLNAPLWSNAV</sequence>
<evidence type="ECO:0000313" key="2">
    <source>
        <dbReference type="Proteomes" id="UP000254927"/>
    </source>
</evidence>
<dbReference type="EMBL" id="UGQW01000002">
    <property type="protein sequence ID" value="STZ66876.1"/>
    <property type="molecule type" value="Genomic_DNA"/>
</dbReference>
<reference evidence="1 2" key="1">
    <citation type="submission" date="2018-06" db="EMBL/GenBank/DDBJ databases">
        <authorList>
            <consortium name="Pathogen Informatics"/>
            <person name="Doyle S."/>
        </authorList>
    </citation>
    <scope>NUCLEOTIDE SEQUENCE [LARGE SCALE GENOMIC DNA]</scope>
    <source>
        <strain evidence="1 2">NCTC10660</strain>
    </source>
</reference>
<dbReference type="GeneID" id="93351354"/>
<name>A0A378TVC2_NEIEL</name>
<evidence type="ECO:0000313" key="1">
    <source>
        <dbReference type="EMBL" id="STZ66876.1"/>
    </source>
</evidence>
<organism evidence="1 2">
    <name type="scientific">Neisseria elongata</name>
    <dbReference type="NCBI Taxonomy" id="495"/>
    <lineage>
        <taxon>Bacteria</taxon>
        <taxon>Pseudomonadati</taxon>
        <taxon>Pseudomonadota</taxon>
        <taxon>Betaproteobacteria</taxon>
        <taxon>Neisseriales</taxon>
        <taxon>Neisseriaceae</taxon>
        <taxon>Neisseria</taxon>
    </lineage>
</organism>
<gene>
    <name evidence="1" type="ORF">NCTC10660_00340</name>
</gene>